<dbReference type="Proteomes" id="UP001224122">
    <property type="component" value="Unassembled WGS sequence"/>
</dbReference>
<protein>
    <submittedName>
        <fullName evidence="1">Uncharacterized protein</fullName>
    </submittedName>
</protein>
<dbReference type="RefSeq" id="WP_307405222.1">
    <property type="nucleotide sequence ID" value="NZ_JAUSTW010000002.1"/>
</dbReference>
<accession>A0ABT9XSP1</accession>
<sequence>MYNMTDRERIMMDNMIKIQQDRRQQEERTAQTFKERQAYRYHDIDYMRCYGLTDNDHRSDCIIDQYDDTTEIECDVV</sequence>
<name>A0ABT9XSP1_9BACI</name>
<keyword evidence="2" id="KW-1185">Reference proteome</keyword>
<dbReference type="EMBL" id="JAUSTW010000002">
    <property type="protein sequence ID" value="MDQ0197952.1"/>
    <property type="molecule type" value="Genomic_DNA"/>
</dbReference>
<evidence type="ECO:0000313" key="2">
    <source>
        <dbReference type="Proteomes" id="UP001224122"/>
    </source>
</evidence>
<proteinExistence type="predicted"/>
<comment type="caution">
    <text evidence="1">The sequence shown here is derived from an EMBL/GenBank/DDBJ whole genome shotgun (WGS) entry which is preliminary data.</text>
</comment>
<organism evidence="1 2">
    <name type="scientific">Neobacillus ginsengisoli</name>
    <dbReference type="NCBI Taxonomy" id="904295"/>
    <lineage>
        <taxon>Bacteria</taxon>
        <taxon>Bacillati</taxon>
        <taxon>Bacillota</taxon>
        <taxon>Bacilli</taxon>
        <taxon>Bacillales</taxon>
        <taxon>Bacillaceae</taxon>
        <taxon>Neobacillus</taxon>
    </lineage>
</organism>
<gene>
    <name evidence="1" type="ORF">J2S10_001093</name>
</gene>
<reference evidence="1 2" key="1">
    <citation type="submission" date="2023-07" db="EMBL/GenBank/DDBJ databases">
        <title>Genomic Encyclopedia of Type Strains, Phase IV (KMG-IV): sequencing the most valuable type-strain genomes for metagenomic binning, comparative biology and taxonomic classification.</title>
        <authorList>
            <person name="Goeker M."/>
        </authorList>
    </citation>
    <scope>NUCLEOTIDE SEQUENCE [LARGE SCALE GENOMIC DNA]</scope>
    <source>
        <strain evidence="1 2">DSM 27594</strain>
    </source>
</reference>
<evidence type="ECO:0000313" key="1">
    <source>
        <dbReference type="EMBL" id="MDQ0197952.1"/>
    </source>
</evidence>